<accession>A0AAD0KT97</accession>
<evidence type="ECO:0000259" key="1">
    <source>
        <dbReference type="PROSITE" id="PS51272"/>
    </source>
</evidence>
<dbReference type="EMBL" id="CP021965">
    <property type="protein sequence ID" value="AWV36938.1"/>
    <property type="molecule type" value="Genomic_DNA"/>
</dbReference>
<dbReference type="AlphaFoldDB" id="A0AAD0KT97"/>
<dbReference type="RefSeq" id="WP_081387169.1">
    <property type="nucleotide sequence ID" value="NZ_CP021965.1"/>
</dbReference>
<evidence type="ECO:0000313" key="3">
    <source>
        <dbReference type="Proteomes" id="UP000249163"/>
    </source>
</evidence>
<dbReference type="Proteomes" id="UP000249163">
    <property type="component" value="Chromosome"/>
</dbReference>
<dbReference type="PROSITE" id="PS51272">
    <property type="entry name" value="SLH"/>
    <property type="match status" value="1"/>
</dbReference>
<dbReference type="InterPro" id="IPR001119">
    <property type="entry name" value="SLH_dom"/>
</dbReference>
<dbReference type="Pfam" id="PF00395">
    <property type="entry name" value="SLH"/>
    <property type="match status" value="1"/>
</dbReference>
<evidence type="ECO:0000313" key="2">
    <source>
        <dbReference type="EMBL" id="AWV36938.1"/>
    </source>
</evidence>
<name>A0AAD0KT97_9BACL</name>
<sequence length="34" mass="3756">MLGGFEDNTFRPEKKATRAEAAATIYKLLEALSL</sequence>
<proteinExistence type="predicted"/>
<reference evidence="2 3" key="1">
    <citation type="submission" date="2017-06" db="EMBL/GenBank/DDBJ databases">
        <title>Complete genome sequence of Paenibacillus odorifer CBA7130.</title>
        <authorList>
            <person name="Nam Y.-D."/>
            <person name="Kang J."/>
            <person name="Chung W.-H."/>
        </authorList>
    </citation>
    <scope>NUCLEOTIDE SEQUENCE [LARGE SCALE GENOMIC DNA]</scope>
    <source>
        <strain evidence="2 3">CBA7130</strain>
    </source>
</reference>
<gene>
    <name evidence="2" type="ORF">CD191_28305</name>
</gene>
<feature type="domain" description="SLH" evidence="1">
    <location>
        <begin position="1"/>
        <end position="34"/>
    </location>
</feature>
<organism evidence="2 3">
    <name type="scientific">Paenibacillus odorifer</name>
    <dbReference type="NCBI Taxonomy" id="189426"/>
    <lineage>
        <taxon>Bacteria</taxon>
        <taxon>Bacillati</taxon>
        <taxon>Bacillota</taxon>
        <taxon>Bacilli</taxon>
        <taxon>Bacillales</taxon>
        <taxon>Paenibacillaceae</taxon>
        <taxon>Paenibacillus</taxon>
    </lineage>
</organism>
<protein>
    <recommendedName>
        <fullName evidence="1">SLH domain-containing protein</fullName>
    </recommendedName>
</protein>